<keyword evidence="3" id="KW-0689">Ribosomal protein</keyword>
<reference evidence="9 10" key="1">
    <citation type="submission" date="2025-04" db="UniProtKB">
        <authorList>
            <consortium name="RefSeq"/>
        </authorList>
    </citation>
    <scope>IDENTIFICATION</scope>
    <source>
        <tissue evidence="9 10">Whole sample</tissue>
    </source>
</reference>
<dbReference type="GO" id="GO:0005739">
    <property type="term" value="C:mitochondrion"/>
    <property type="evidence" value="ECO:0007669"/>
    <property type="project" value="UniProtKB-SubCell"/>
</dbReference>
<gene>
    <name evidence="9" type="primary">LOC111108754</name>
    <name evidence="10" type="synonym">LOC111108784</name>
</gene>
<dbReference type="OrthoDB" id="5980584at2759"/>
<evidence type="ECO:0000313" key="8">
    <source>
        <dbReference type="Proteomes" id="UP000694844"/>
    </source>
</evidence>
<accession>A0A8B8BBF8</accession>
<dbReference type="AlphaFoldDB" id="A0A8B8BBF8"/>
<dbReference type="Proteomes" id="UP000694844">
    <property type="component" value="Chromosome 8"/>
</dbReference>
<dbReference type="RefSeq" id="XP_022300523.1">
    <property type="nucleotide sequence ID" value="XM_022444815.1"/>
</dbReference>
<dbReference type="Pfam" id="PF08293">
    <property type="entry name" value="MRP-S33"/>
    <property type="match status" value="1"/>
</dbReference>
<keyword evidence="5" id="KW-0687">Ribonucleoprotein</keyword>
<name>A0A8B8BBF8_CRAVI</name>
<keyword evidence="8" id="KW-1185">Reference proteome</keyword>
<dbReference type="PANTHER" id="PTHR13362:SF2">
    <property type="entry name" value="SMALL RIBOSOMAL SUBUNIT PROTEIN MS33"/>
    <property type="match status" value="1"/>
</dbReference>
<dbReference type="PANTHER" id="PTHR13362">
    <property type="entry name" value="MITOCHONDRIAL RIBOSOMAL PROTEIN S33"/>
    <property type="match status" value="1"/>
</dbReference>
<evidence type="ECO:0000313" key="10">
    <source>
        <dbReference type="RefSeq" id="XP_022300572.1"/>
    </source>
</evidence>
<evidence type="ECO:0000313" key="9">
    <source>
        <dbReference type="RefSeq" id="XP_022300523.1"/>
    </source>
</evidence>
<protein>
    <recommendedName>
        <fullName evidence="6">Small ribosomal subunit protein mS33</fullName>
    </recommendedName>
</protein>
<feature type="region of interest" description="Disordered" evidence="7">
    <location>
        <begin position="82"/>
        <end position="101"/>
    </location>
</feature>
<proteinExistence type="inferred from homology"/>
<sequence length="101" mass="12127">MSKYAQRMAHLSARIFGEYTRERTYTANRIINEFKSLPKYKDPQVVKYYPKHVEASMLLLRLREHGLYRDFHADFLEEFEAQRASRGKGRKKPGEEEEKEE</sequence>
<dbReference type="InterPro" id="IPR013219">
    <property type="entry name" value="Ribosomal_mS33"/>
</dbReference>
<organism evidence="8 9">
    <name type="scientific">Crassostrea virginica</name>
    <name type="common">Eastern oyster</name>
    <dbReference type="NCBI Taxonomy" id="6565"/>
    <lineage>
        <taxon>Eukaryota</taxon>
        <taxon>Metazoa</taxon>
        <taxon>Spiralia</taxon>
        <taxon>Lophotrochozoa</taxon>
        <taxon>Mollusca</taxon>
        <taxon>Bivalvia</taxon>
        <taxon>Autobranchia</taxon>
        <taxon>Pteriomorphia</taxon>
        <taxon>Ostreida</taxon>
        <taxon>Ostreoidea</taxon>
        <taxon>Ostreidae</taxon>
        <taxon>Crassostrea</taxon>
    </lineage>
</organism>
<evidence type="ECO:0000256" key="3">
    <source>
        <dbReference type="ARBA" id="ARBA00022980"/>
    </source>
</evidence>
<dbReference type="RefSeq" id="XP_022300572.1">
    <property type="nucleotide sequence ID" value="XM_022444864.1"/>
</dbReference>
<dbReference type="GeneID" id="111108754"/>
<dbReference type="GO" id="GO:1990904">
    <property type="term" value="C:ribonucleoprotein complex"/>
    <property type="evidence" value="ECO:0007669"/>
    <property type="project" value="UniProtKB-KW"/>
</dbReference>
<dbReference type="GO" id="GO:0005840">
    <property type="term" value="C:ribosome"/>
    <property type="evidence" value="ECO:0007669"/>
    <property type="project" value="UniProtKB-KW"/>
</dbReference>
<dbReference type="KEGG" id="cvn:111108784"/>
<evidence type="ECO:0000256" key="7">
    <source>
        <dbReference type="SAM" id="MobiDB-lite"/>
    </source>
</evidence>
<comment type="similarity">
    <text evidence="2">Belongs to the mitochondrion-specific ribosomal protein mS33 family.</text>
</comment>
<evidence type="ECO:0000256" key="5">
    <source>
        <dbReference type="ARBA" id="ARBA00023274"/>
    </source>
</evidence>
<keyword evidence="4" id="KW-0496">Mitochondrion</keyword>
<comment type="subcellular location">
    <subcellularLocation>
        <location evidence="1">Mitochondrion</location>
    </subcellularLocation>
</comment>
<evidence type="ECO:0000256" key="6">
    <source>
        <dbReference type="ARBA" id="ARBA00035132"/>
    </source>
</evidence>
<evidence type="ECO:0000256" key="2">
    <source>
        <dbReference type="ARBA" id="ARBA00008970"/>
    </source>
</evidence>
<evidence type="ECO:0000256" key="1">
    <source>
        <dbReference type="ARBA" id="ARBA00004173"/>
    </source>
</evidence>
<evidence type="ECO:0000256" key="4">
    <source>
        <dbReference type="ARBA" id="ARBA00023128"/>
    </source>
</evidence>
<dbReference type="KEGG" id="cvn:111108754"/>